<dbReference type="AlphaFoldDB" id="A0AAV2YFF7"/>
<reference evidence="4" key="1">
    <citation type="submission" date="2022-11" db="EMBL/GenBank/DDBJ databases">
        <authorList>
            <person name="Morgan W.R."/>
            <person name="Tartar A."/>
        </authorList>
    </citation>
    <scope>NUCLEOTIDE SEQUENCE</scope>
    <source>
        <strain evidence="4">ARSEF 373</strain>
    </source>
</reference>
<gene>
    <name evidence="4" type="ORF">N0F65_000361</name>
</gene>
<dbReference type="Proteomes" id="UP001146120">
    <property type="component" value="Unassembled WGS sequence"/>
</dbReference>
<geneLocation type="mitochondrion" evidence="4"/>
<protein>
    <submittedName>
        <fullName evidence="4">Uncharacterized protein</fullName>
    </submittedName>
</protein>
<feature type="transmembrane region" description="Helical" evidence="3">
    <location>
        <begin position="53"/>
        <end position="73"/>
    </location>
</feature>
<comment type="caution">
    <text evidence="4">The sequence shown here is derived from an EMBL/GenBank/DDBJ whole genome shotgun (WGS) entry which is preliminary data.</text>
</comment>
<sequence>IFINQWFLLTNKIKNTYIFNWFLYYFLTLKNNIYGTVFEYFEFIEELKYQKLIIFLTGFVLSSWSLNIVFYILNHSYNISILFFFILLILNIFNLIEKKLIFTSKNIEQKKENLDYNSIKFFLKIKNQQFNKNQSLFYIQKRYLHFNEIKDLIKKHGVTVITSATAGSLFTGYLKYSSVQVQREQLEVQKNRLETQKDQDKADLIKWREDLQIEKIKIKQNAINATDEKIGILNKQIHELQIDMDTRHFWNKVDFSREISDLKEEKEVLKRRRNSFEEEMKENQNLNINSNNQIKINNYEKKSR</sequence>
<feature type="transmembrane region" description="Helical" evidence="3">
    <location>
        <begin position="79"/>
        <end position="96"/>
    </location>
</feature>
<evidence type="ECO:0000256" key="2">
    <source>
        <dbReference type="SAM" id="MobiDB-lite"/>
    </source>
</evidence>
<name>A0AAV2YFF7_9STRA</name>
<accession>A0AAV2YFF7</accession>
<keyword evidence="1" id="KW-0175">Coiled coil</keyword>
<reference evidence="4" key="2">
    <citation type="journal article" date="2023" name="Microbiol Resour">
        <title>Decontamination and Annotation of the Draft Genome Sequence of the Oomycete Lagenidium giganteum ARSEF 373.</title>
        <authorList>
            <person name="Morgan W.R."/>
            <person name="Tartar A."/>
        </authorList>
    </citation>
    <scope>NUCLEOTIDE SEQUENCE</scope>
    <source>
        <strain evidence="4">ARSEF 373</strain>
    </source>
</reference>
<feature type="region of interest" description="Disordered" evidence="2">
    <location>
        <begin position="280"/>
        <end position="304"/>
    </location>
</feature>
<keyword evidence="5" id="KW-1185">Reference proteome</keyword>
<evidence type="ECO:0000256" key="1">
    <source>
        <dbReference type="SAM" id="Coils"/>
    </source>
</evidence>
<feature type="non-terminal residue" evidence="4">
    <location>
        <position position="1"/>
    </location>
</feature>
<feature type="compositionally biased region" description="Low complexity" evidence="2">
    <location>
        <begin position="283"/>
        <end position="297"/>
    </location>
</feature>
<proteinExistence type="predicted"/>
<keyword evidence="3" id="KW-0812">Transmembrane</keyword>
<keyword evidence="4" id="KW-0496">Mitochondrion</keyword>
<feature type="transmembrane region" description="Helical" evidence="3">
    <location>
        <begin position="22"/>
        <end position="41"/>
    </location>
</feature>
<keyword evidence="3" id="KW-0472">Membrane</keyword>
<evidence type="ECO:0000313" key="4">
    <source>
        <dbReference type="EMBL" id="DAZ93512.1"/>
    </source>
</evidence>
<evidence type="ECO:0000313" key="5">
    <source>
        <dbReference type="Proteomes" id="UP001146120"/>
    </source>
</evidence>
<feature type="coiled-coil region" evidence="1">
    <location>
        <begin position="176"/>
        <end position="228"/>
    </location>
</feature>
<keyword evidence="3" id="KW-1133">Transmembrane helix</keyword>
<dbReference type="EMBL" id="DAKRPA010000311">
    <property type="protein sequence ID" value="DAZ93512.1"/>
    <property type="molecule type" value="Genomic_DNA"/>
</dbReference>
<evidence type="ECO:0000256" key="3">
    <source>
        <dbReference type="SAM" id="Phobius"/>
    </source>
</evidence>
<organism evidence="4 5">
    <name type="scientific">Lagenidium giganteum</name>
    <dbReference type="NCBI Taxonomy" id="4803"/>
    <lineage>
        <taxon>Eukaryota</taxon>
        <taxon>Sar</taxon>
        <taxon>Stramenopiles</taxon>
        <taxon>Oomycota</taxon>
        <taxon>Peronosporomycetes</taxon>
        <taxon>Pythiales</taxon>
        <taxon>Pythiaceae</taxon>
    </lineage>
</organism>